<dbReference type="AlphaFoldDB" id="A0AAV0ZRZ1"/>
<proteinExistence type="predicted"/>
<sequence>MIKSKYLGPRYWNHHIEPPREHPGKASNSVIWASIVEGGSIGLHLLSQRIGFHDLLLQLSQILMKSRVLPLHSFAFLLPSVPFLGGISKNQDISSASSDEGEQRGSHVYDMGD</sequence>
<name>A0AAV0ZRZ1_VICFA</name>
<feature type="region of interest" description="Disordered" evidence="1">
    <location>
        <begin position="92"/>
        <end position="113"/>
    </location>
</feature>
<dbReference type="Proteomes" id="UP001157006">
    <property type="component" value="Chromosome 2"/>
</dbReference>
<reference evidence="2 3" key="1">
    <citation type="submission" date="2023-01" db="EMBL/GenBank/DDBJ databases">
        <authorList>
            <person name="Kreplak J."/>
        </authorList>
    </citation>
    <scope>NUCLEOTIDE SEQUENCE [LARGE SCALE GENOMIC DNA]</scope>
</reference>
<evidence type="ECO:0000256" key="1">
    <source>
        <dbReference type="SAM" id="MobiDB-lite"/>
    </source>
</evidence>
<evidence type="ECO:0000313" key="2">
    <source>
        <dbReference type="EMBL" id="CAI8598682.1"/>
    </source>
</evidence>
<evidence type="ECO:0000313" key="3">
    <source>
        <dbReference type="Proteomes" id="UP001157006"/>
    </source>
</evidence>
<organism evidence="2 3">
    <name type="scientific">Vicia faba</name>
    <name type="common">Broad bean</name>
    <name type="synonym">Faba vulgaris</name>
    <dbReference type="NCBI Taxonomy" id="3906"/>
    <lineage>
        <taxon>Eukaryota</taxon>
        <taxon>Viridiplantae</taxon>
        <taxon>Streptophyta</taxon>
        <taxon>Embryophyta</taxon>
        <taxon>Tracheophyta</taxon>
        <taxon>Spermatophyta</taxon>
        <taxon>Magnoliopsida</taxon>
        <taxon>eudicotyledons</taxon>
        <taxon>Gunneridae</taxon>
        <taxon>Pentapetalae</taxon>
        <taxon>rosids</taxon>
        <taxon>fabids</taxon>
        <taxon>Fabales</taxon>
        <taxon>Fabaceae</taxon>
        <taxon>Papilionoideae</taxon>
        <taxon>50 kb inversion clade</taxon>
        <taxon>NPAAA clade</taxon>
        <taxon>Hologalegina</taxon>
        <taxon>IRL clade</taxon>
        <taxon>Fabeae</taxon>
        <taxon>Vicia</taxon>
    </lineage>
</organism>
<accession>A0AAV0ZRZ1</accession>
<dbReference type="EMBL" id="OX451737">
    <property type="protein sequence ID" value="CAI8598682.1"/>
    <property type="molecule type" value="Genomic_DNA"/>
</dbReference>
<protein>
    <submittedName>
        <fullName evidence="2">Uncharacterized protein</fullName>
    </submittedName>
</protein>
<keyword evidence="3" id="KW-1185">Reference proteome</keyword>
<gene>
    <name evidence="2" type="ORF">VFH_II139600</name>
</gene>